<comment type="caution">
    <text evidence="2">The sequence shown here is derived from an EMBL/GenBank/DDBJ whole genome shotgun (WGS) entry which is preliminary data.</text>
</comment>
<accession>A0A8H7YI29</accession>
<sequence>MSAKPSSPPSSPRRAPFSSRPMTTPT</sequence>
<protein>
    <submittedName>
        <fullName evidence="2">Serine racemase</fullName>
    </submittedName>
</protein>
<proteinExistence type="predicted"/>
<name>A0A8H7YI29_AJECA</name>
<gene>
    <name evidence="2" type="ORF">I7I52_07327</name>
</gene>
<organism evidence="2 3">
    <name type="scientific">Ajellomyces capsulatus</name>
    <name type="common">Darling's disease fungus</name>
    <name type="synonym">Histoplasma capsulatum</name>
    <dbReference type="NCBI Taxonomy" id="5037"/>
    <lineage>
        <taxon>Eukaryota</taxon>
        <taxon>Fungi</taxon>
        <taxon>Dikarya</taxon>
        <taxon>Ascomycota</taxon>
        <taxon>Pezizomycotina</taxon>
        <taxon>Eurotiomycetes</taxon>
        <taxon>Eurotiomycetidae</taxon>
        <taxon>Onygenales</taxon>
        <taxon>Ajellomycetaceae</taxon>
        <taxon>Histoplasma</taxon>
    </lineage>
</organism>
<feature type="region of interest" description="Disordered" evidence="1">
    <location>
        <begin position="1"/>
        <end position="26"/>
    </location>
</feature>
<dbReference type="Proteomes" id="UP000670092">
    <property type="component" value="Unassembled WGS sequence"/>
</dbReference>
<evidence type="ECO:0000313" key="3">
    <source>
        <dbReference type="Proteomes" id="UP000670092"/>
    </source>
</evidence>
<dbReference type="VEuPathDB" id="FungiDB:I7I52_07327"/>
<feature type="compositionally biased region" description="Low complexity" evidence="1">
    <location>
        <begin position="12"/>
        <end position="26"/>
    </location>
</feature>
<evidence type="ECO:0000313" key="2">
    <source>
        <dbReference type="EMBL" id="KAG5290333.1"/>
    </source>
</evidence>
<feature type="compositionally biased region" description="Pro residues" evidence="1">
    <location>
        <begin position="1"/>
        <end position="11"/>
    </location>
</feature>
<dbReference type="AlphaFoldDB" id="A0A8H7YI29"/>
<evidence type="ECO:0000256" key="1">
    <source>
        <dbReference type="SAM" id="MobiDB-lite"/>
    </source>
</evidence>
<dbReference type="EMBL" id="JAEVHI010000005">
    <property type="protein sequence ID" value="KAG5290333.1"/>
    <property type="molecule type" value="Genomic_DNA"/>
</dbReference>
<reference evidence="2 3" key="1">
    <citation type="submission" date="2021-01" db="EMBL/GenBank/DDBJ databases">
        <title>Chromosome-level genome assembly of a human fungal pathogen reveals clustering of transcriptionally co-regulated genes.</title>
        <authorList>
            <person name="Voorhies M."/>
            <person name="Cohen S."/>
            <person name="Shea T.P."/>
            <person name="Petrus S."/>
            <person name="Munoz J.F."/>
            <person name="Poplawski S."/>
            <person name="Goldman W.E."/>
            <person name="Michael T."/>
            <person name="Cuomo C.A."/>
            <person name="Sil A."/>
            <person name="Beyhan S."/>
        </authorList>
    </citation>
    <scope>NUCLEOTIDE SEQUENCE [LARGE SCALE GENOMIC DNA]</scope>
    <source>
        <strain evidence="2 3">G184AR</strain>
    </source>
</reference>